<keyword evidence="2" id="KW-1185">Reference proteome</keyword>
<evidence type="ECO:0000313" key="2">
    <source>
        <dbReference type="Proteomes" id="UP000789366"/>
    </source>
</evidence>
<organism evidence="1 2">
    <name type="scientific">Cetraspora pellucida</name>
    <dbReference type="NCBI Taxonomy" id="1433469"/>
    <lineage>
        <taxon>Eukaryota</taxon>
        <taxon>Fungi</taxon>
        <taxon>Fungi incertae sedis</taxon>
        <taxon>Mucoromycota</taxon>
        <taxon>Glomeromycotina</taxon>
        <taxon>Glomeromycetes</taxon>
        <taxon>Diversisporales</taxon>
        <taxon>Gigasporaceae</taxon>
        <taxon>Cetraspora</taxon>
    </lineage>
</organism>
<comment type="caution">
    <text evidence="1">The sequence shown here is derived from an EMBL/GenBank/DDBJ whole genome shotgun (WGS) entry which is preliminary data.</text>
</comment>
<reference evidence="1" key="1">
    <citation type="submission" date="2021-06" db="EMBL/GenBank/DDBJ databases">
        <authorList>
            <person name="Kallberg Y."/>
            <person name="Tangrot J."/>
            <person name="Rosling A."/>
        </authorList>
    </citation>
    <scope>NUCLEOTIDE SEQUENCE</scope>
    <source>
        <strain evidence="1">28 12/20/2015</strain>
    </source>
</reference>
<accession>A0ACA9RKK5</accession>
<sequence>PPQSDEQTSSEEEEVRSTIRKGKRKATDIAERPIRQTRATSAGPSTIRPTTSTTRPPTICPPTTRPPTTCPPTTSTT</sequence>
<dbReference type="Proteomes" id="UP000789366">
    <property type="component" value="Unassembled WGS sequence"/>
</dbReference>
<evidence type="ECO:0000313" key="1">
    <source>
        <dbReference type="EMBL" id="CAG8797761.1"/>
    </source>
</evidence>
<dbReference type="EMBL" id="CAJVPW010076205">
    <property type="protein sequence ID" value="CAG8797761.1"/>
    <property type="molecule type" value="Genomic_DNA"/>
</dbReference>
<feature type="non-terminal residue" evidence="1">
    <location>
        <position position="1"/>
    </location>
</feature>
<gene>
    <name evidence="1" type="ORF">SPELUC_LOCUS17783</name>
</gene>
<name>A0ACA9RKK5_9GLOM</name>
<proteinExistence type="predicted"/>
<protein>
    <submittedName>
        <fullName evidence="1">12486_t:CDS:1</fullName>
    </submittedName>
</protein>